<gene>
    <name evidence="1" type="ORF">E2C01_038078</name>
</gene>
<keyword evidence="2" id="KW-1185">Reference proteome</keyword>
<proteinExistence type="predicted"/>
<evidence type="ECO:0000313" key="1">
    <source>
        <dbReference type="EMBL" id="MPC44405.1"/>
    </source>
</evidence>
<name>A0A5B7FFU3_PORTR</name>
<evidence type="ECO:0000313" key="2">
    <source>
        <dbReference type="Proteomes" id="UP000324222"/>
    </source>
</evidence>
<dbReference type="AlphaFoldDB" id="A0A5B7FFU3"/>
<accession>A0A5B7FFU3</accession>
<reference evidence="1 2" key="1">
    <citation type="submission" date="2019-05" db="EMBL/GenBank/DDBJ databases">
        <title>Another draft genome of Portunus trituberculatus and its Hox gene families provides insights of decapod evolution.</title>
        <authorList>
            <person name="Jeong J.-H."/>
            <person name="Song I."/>
            <person name="Kim S."/>
            <person name="Choi T."/>
            <person name="Kim D."/>
            <person name="Ryu S."/>
            <person name="Kim W."/>
        </authorList>
    </citation>
    <scope>NUCLEOTIDE SEQUENCE [LARGE SCALE GENOMIC DNA]</scope>
    <source>
        <tissue evidence="1">Muscle</tissue>
    </source>
</reference>
<dbReference type="EMBL" id="VSRR010006270">
    <property type="protein sequence ID" value="MPC44405.1"/>
    <property type="molecule type" value="Genomic_DNA"/>
</dbReference>
<sequence>MHCYTRSWRLEGKLRLPPPESTIPHSYHTIIPLNSQIPTTSITTQQNFLPCPQSLPTIPPLRHRHTKSIDVFRFLEVIEIKRKVMKV</sequence>
<dbReference type="Proteomes" id="UP000324222">
    <property type="component" value="Unassembled WGS sequence"/>
</dbReference>
<comment type="caution">
    <text evidence="1">The sequence shown here is derived from an EMBL/GenBank/DDBJ whole genome shotgun (WGS) entry which is preliminary data.</text>
</comment>
<organism evidence="1 2">
    <name type="scientific">Portunus trituberculatus</name>
    <name type="common">Swimming crab</name>
    <name type="synonym">Neptunus trituberculatus</name>
    <dbReference type="NCBI Taxonomy" id="210409"/>
    <lineage>
        <taxon>Eukaryota</taxon>
        <taxon>Metazoa</taxon>
        <taxon>Ecdysozoa</taxon>
        <taxon>Arthropoda</taxon>
        <taxon>Crustacea</taxon>
        <taxon>Multicrustacea</taxon>
        <taxon>Malacostraca</taxon>
        <taxon>Eumalacostraca</taxon>
        <taxon>Eucarida</taxon>
        <taxon>Decapoda</taxon>
        <taxon>Pleocyemata</taxon>
        <taxon>Brachyura</taxon>
        <taxon>Eubrachyura</taxon>
        <taxon>Portunoidea</taxon>
        <taxon>Portunidae</taxon>
        <taxon>Portuninae</taxon>
        <taxon>Portunus</taxon>
    </lineage>
</organism>
<protein>
    <submittedName>
        <fullName evidence="1">Uncharacterized protein</fullName>
    </submittedName>
</protein>